<dbReference type="STRING" id="84035.SAMN05660742_11983"/>
<dbReference type="InterPro" id="IPR036271">
    <property type="entry name" value="Tet_transcr_reg_TetR-rel_C_sf"/>
</dbReference>
<dbReference type="PRINTS" id="PR00455">
    <property type="entry name" value="HTHTETR"/>
</dbReference>
<dbReference type="InterPro" id="IPR015292">
    <property type="entry name" value="Tscrpt_reg_YbiH_C"/>
</dbReference>
<reference evidence="4 5" key="1">
    <citation type="submission" date="2016-10" db="EMBL/GenBank/DDBJ databases">
        <authorList>
            <person name="de Groot N.N."/>
        </authorList>
    </citation>
    <scope>NUCLEOTIDE SEQUENCE [LARGE SCALE GENOMIC DNA]</scope>
    <source>
        <strain evidence="4 5">DSM 2179</strain>
    </source>
</reference>
<dbReference type="PANTHER" id="PTHR43479">
    <property type="entry name" value="ACREF/ENVCD OPERON REPRESSOR-RELATED"/>
    <property type="match status" value="1"/>
</dbReference>
<dbReference type="AlphaFoldDB" id="A0A1H7C4V2"/>
<evidence type="ECO:0000256" key="2">
    <source>
        <dbReference type="PROSITE-ProRule" id="PRU00335"/>
    </source>
</evidence>
<dbReference type="PANTHER" id="PTHR43479:SF11">
    <property type="entry name" value="ACREF_ENVCD OPERON REPRESSOR-RELATED"/>
    <property type="match status" value="1"/>
</dbReference>
<keyword evidence="5" id="KW-1185">Reference proteome</keyword>
<dbReference type="PROSITE" id="PS50977">
    <property type="entry name" value="HTH_TETR_2"/>
    <property type="match status" value="1"/>
</dbReference>
<dbReference type="Gene3D" id="1.10.357.10">
    <property type="entry name" value="Tetracycline Repressor, domain 2"/>
    <property type="match status" value="1"/>
</dbReference>
<accession>A0A1H7C4V2</accession>
<dbReference type="Pfam" id="PF00440">
    <property type="entry name" value="TetR_N"/>
    <property type="match status" value="1"/>
</dbReference>
<keyword evidence="1 2" id="KW-0238">DNA-binding</keyword>
<dbReference type="EMBL" id="FNZK01000019">
    <property type="protein sequence ID" value="SEJ84799.1"/>
    <property type="molecule type" value="Genomic_DNA"/>
</dbReference>
<evidence type="ECO:0000313" key="4">
    <source>
        <dbReference type="EMBL" id="SEJ84799.1"/>
    </source>
</evidence>
<dbReference type="InterPro" id="IPR009057">
    <property type="entry name" value="Homeodomain-like_sf"/>
</dbReference>
<dbReference type="RefSeq" id="WP_091834247.1">
    <property type="nucleotide sequence ID" value="NZ_FNZK01000019.1"/>
</dbReference>
<protein>
    <submittedName>
        <fullName evidence="4">Transcriptional regulator, TetR family</fullName>
    </submittedName>
</protein>
<name>A0A1H7C4V2_9FIRM</name>
<organism evidence="4 5">
    <name type="scientific">Propionispira arboris</name>
    <dbReference type="NCBI Taxonomy" id="84035"/>
    <lineage>
        <taxon>Bacteria</taxon>
        <taxon>Bacillati</taxon>
        <taxon>Bacillota</taxon>
        <taxon>Negativicutes</taxon>
        <taxon>Selenomonadales</taxon>
        <taxon>Selenomonadaceae</taxon>
        <taxon>Propionispira</taxon>
    </lineage>
</organism>
<dbReference type="SUPFAM" id="SSF48498">
    <property type="entry name" value="Tetracyclin repressor-like, C-terminal domain"/>
    <property type="match status" value="1"/>
</dbReference>
<evidence type="ECO:0000313" key="5">
    <source>
        <dbReference type="Proteomes" id="UP000199662"/>
    </source>
</evidence>
<feature type="DNA-binding region" description="H-T-H motif" evidence="2">
    <location>
        <begin position="40"/>
        <end position="59"/>
    </location>
</feature>
<dbReference type="InterPro" id="IPR001647">
    <property type="entry name" value="HTH_TetR"/>
</dbReference>
<dbReference type="GO" id="GO:0003677">
    <property type="term" value="F:DNA binding"/>
    <property type="evidence" value="ECO:0007669"/>
    <property type="project" value="UniProtKB-UniRule"/>
</dbReference>
<gene>
    <name evidence="4" type="ORF">SAMN05660742_11983</name>
</gene>
<feature type="domain" description="HTH tetR-type" evidence="3">
    <location>
        <begin position="17"/>
        <end position="77"/>
    </location>
</feature>
<proteinExistence type="predicted"/>
<evidence type="ECO:0000259" key="3">
    <source>
        <dbReference type="PROSITE" id="PS50977"/>
    </source>
</evidence>
<sequence length="217" mass="24838">MKKIKHVKNNMLRGDGNATKALLIDVAGKLIAEQGYEKTTSKNICERAKANSAAINYHFGSHEGLYVAVLEEVHRYLLNIKDLQEIEEKNISAKEKLVQFLDTFILNVWKKECWQIKVWARELMNPSPFIAKILSENAIPKFNVVVKIFSEYTGLSKNNPKLYSCILSTMAPFALTFLVRRNNTEVIKLLPVRYSEEDLIEDLKAFALKGIEVFCQK</sequence>
<dbReference type="Pfam" id="PF09209">
    <property type="entry name" value="CecR_C"/>
    <property type="match status" value="1"/>
</dbReference>
<dbReference type="SUPFAM" id="SSF46689">
    <property type="entry name" value="Homeodomain-like"/>
    <property type="match status" value="1"/>
</dbReference>
<dbReference type="Proteomes" id="UP000199662">
    <property type="component" value="Unassembled WGS sequence"/>
</dbReference>
<evidence type="ECO:0000256" key="1">
    <source>
        <dbReference type="ARBA" id="ARBA00023125"/>
    </source>
</evidence>
<dbReference type="InterPro" id="IPR050624">
    <property type="entry name" value="HTH-type_Tx_Regulator"/>
</dbReference>